<evidence type="ECO:0000256" key="4">
    <source>
        <dbReference type="ARBA" id="ARBA00023211"/>
    </source>
</evidence>
<evidence type="ECO:0000256" key="6">
    <source>
        <dbReference type="HAMAP-Rule" id="MF_00740"/>
    </source>
</evidence>
<comment type="caution">
    <text evidence="9">The sequence shown here is derived from an EMBL/GenBank/DDBJ whole genome shotgun (WGS) entry which is preliminary data.</text>
</comment>
<dbReference type="Pfam" id="PF01676">
    <property type="entry name" value="Metalloenzyme"/>
    <property type="match status" value="1"/>
</dbReference>
<dbReference type="Gene3D" id="3.40.720.10">
    <property type="entry name" value="Alkaline Phosphatase, subunit A"/>
    <property type="match status" value="1"/>
</dbReference>
<dbReference type="NCBIfam" id="NF003766">
    <property type="entry name" value="PRK05362.1"/>
    <property type="match status" value="1"/>
</dbReference>
<dbReference type="CDD" id="cd16009">
    <property type="entry name" value="PPM"/>
    <property type="match status" value="1"/>
</dbReference>
<dbReference type="SUPFAM" id="SSF143856">
    <property type="entry name" value="DeoB insert domain-like"/>
    <property type="match status" value="1"/>
</dbReference>
<evidence type="ECO:0000256" key="7">
    <source>
        <dbReference type="NCBIfam" id="TIGR01696"/>
    </source>
</evidence>
<feature type="binding site" evidence="6">
    <location>
        <position position="326"/>
    </location>
    <ligand>
        <name>Mn(2+)</name>
        <dbReference type="ChEBI" id="CHEBI:29035"/>
        <label>1</label>
    </ligand>
</feature>
<dbReference type="GO" id="GO:0000287">
    <property type="term" value="F:magnesium ion binding"/>
    <property type="evidence" value="ECO:0007669"/>
    <property type="project" value="UniProtKB-UniRule"/>
</dbReference>
<dbReference type="EMBL" id="JACJVP010000044">
    <property type="protein sequence ID" value="MBB6674212.1"/>
    <property type="molecule type" value="Genomic_DNA"/>
</dbReference>
<dbReference type="GO" id="GO:0009117">
    <property type="term" value="P:nucleotide metabolic process"/>
    <property type="evidence" value="ECO:0007669"/>
    <property type="project" value="UniProtKB-UniRule"/>
</dbReference>
<dbReference type="GO" id="GO:0005829">
    <property type="term" value="C:cytosol"/>
    <property type="evidence" value="ECO:0007669"/>
    <property type="project" value="TreeGrafter"/>
</dbReference>
<dbReference type="FunFam" id="3.30.70.1250:FF:000001">
    <property type="entry name" value="Phosphopentomutase"/>
    <property type="match status" value="1"/>
</dbReference>
<evidence type="ECO:0000256" key="5">
    <source>
        <dbReference type="ARBA" id="ARBA00023235"/>
    </source>
</evidence>
<dbReference type="PANTHER" id="PTHR21110:SF0">
    <property type="entry name" value="PHOSPHOPENTOMUTASE"/>
    <property type="match status" value="1"/>
</dbReference>
<keyword evidence="2 6" id="KW-0963">Cytoplasm</keyword>
<organism evidence="9 10">
    <name type="scientific">Cohnella nanjingensis</name>
    <dbReference type="NCBI Taxonomy" id="1387779"/>
    <lineage>
        <taxon>Bacteria</taxon>
        <taxon>Bacillati</taxon>
        <taxon>Bacillota</taxon>
        <taxon>Bacilli</taxon>
        <taxon>Bacillales</taxon>
        <taxon>Paenibacillaceae</taxon>
        <taxon>Cohnella</taxon>
    </lineage>
</organism>
<evidence type="ECO:0000256" key="3">
    <source>
        <dbReference type="ARBA" id="ARBA00022723"/>
    </source>
</evidence>
<feature type="domain" description="Metalloenzyme" evidence="8">
    <location>
        <begin position="5"/>
        <end position="377"/>
    </location>
</feature>
<feature type="binding site" evidence="6">
    <location>
        <position position="327"/>
    </location>
    <ligand>
        <name>Mn(2+)</name>
        <dbReference type="ChEBI" id="CHEBI:29035"/>
        <label>1</label>
    </ligand>
</feature>
<evidence type="ECO:0000313" key="10">
    <source>
        <dbReference type="Proteomes" id="UP000547209"/>
    </source>
</evidence>
<sequence>MSLGKVIAIVLDSVGIGELPDAAAYGDAGAHTLGHIVSRVPDVSLPHLRKLGLANIAPIGGWQPEASPGAYYGKMAEVSVGKDTMTGHWELMGLKIDTPFRTFPDGFPDALLAAFEAETGRSVIGNKAASGTEILDELAEEQMRSGAWIVYTSADSVFQIAAHEDVIPLEELYQACRIARRLTLQDAFSVGRVIARPYVGKPGAFVRTPNRHDYAVKPPQPTVLNALKRAGREVVAVGKINDIFSGEGITKAIPTKSNADGIAATLREMDRDFEGLLFTNLVDFDSLYGHRRDPEGYARALEEFDRAVPALLDKLGPDDLLIVTADHGNDPVHAGTDHTREYVPILVAGPGLQTPGDLGVRSTFADLAATIADRLQAAMPANGTSMTNLLK</sequence>
<dbReference type="GO" id="GO:0006018">
    <property type="term" value="P:2-deoxyribose 1-phosphate catabolic process"/>
    <property type="evidence" value="ECO:0007669"/>
    <property type="project" value="UniProtKB-UniRule"/>
</dbReference>
<dbReference type="InterPro" id="IPR017850">
    <property type="entry name" value="Alkaline_phosphatase_core_sf"/>
</dbReference>
<dbReference type="PIRSF" id="PIRSF001491">
    <property type="entry name" value="Ppentomutase"/>
    <property type="match status" value="1"/>
</dbReference>
<dbReference type="InterPro" id="IPR024052">
    <property type="entry name" value="Phosphopentomutase_DeoB_cap_sf"/>
</dbReference>
<comment type="function">
    <text evidence="6">Isomerase that catalyzes the conversion of deoxy-ribose 1-phosphate (dRib-1-P) and ribose 1-phosphate (Rib-1-P) to deoxy-ribose 5-phosphate (dRib-5-P) and ribose 5-phosphate (Rib-5-P), respectively.</text>
</comment>
<comment type="catalytic activity">
    <reaction evidence="6">
        <text>2-deoxy-alpha-D-ribose 1-phosphate = 2-deoxy-D-ribose 5-phosphate</text>
        <dbReference type="Rhea" id="RHEA:27658"/>
        <dbReference type="ChEBI" id="CHEBI:57259"/>
        <dbReference type="ChEBI" id="CHEBI:62877"/>
        <dbReference type="EC" id="5.4.2.7"/>
    </reaction>
</comment>
<dbReference type="InterPro" id="IPR006124">
    <property type="entry name" value="Metalloenzyme"/>
</dbReference>
<dbReference type="GO" id="GO:0043094">
    <property type="term" value="P:metabolic compound salvage"/>
    <property type="evidence" value="ECO:0007669"/>
    <property type="project" value="UniProtKB-UniRule"/>
</dbReference>
<feature type="binding site" evidence="6">
    <location>
        <position position="285"/>
    </location>
    <ligand>
        <name>Mn(2+)</name>
        <dbReference type="ChEBI" id="CHEBI:29035"/>
        <label>2</label>
    </ligand>
</feature>
<evidence type="ECO:0000256" key="1">
    <source>
        <dbReference type="ARBA" id="ARBA00010373"/>
    </source>
</evidence>
<accession>A0A7X0VHJ2</accession>
<keyword evidence="4 6" id="KW-0464">Manganese</keyword>
<name>A0A7X0VHJ2_9BACL</name>
<dbReference type="HAMAP" id="MF_00740">
    <property type="entry name" value="Phosphopentomut"/>
    <property type="match status" value="1"/>
</dbReference>
<evidence type="ECO:0000313" key="9">
    <source>
        <dbReference type="EMBL" id="MBB6674212.1"/>
    </source>
</evidence>
<dbReference type="Proteomes" id="UP000547209">
    <property type="component" value="Unassembled WGS sequence"/>
</dbReference>
<reference evidence="9 10" key="1">
    <citation type="submission" date="2020-08" db="EMBL/GenBank/DDBJ databases">
        <title>Cohnella phylogeny.</title>
        <authorList>
            <person name="Dunlap C."/>
        </authorList>
    </citation>
    <scope>NUCLEOTIDE SEQUENCE [LARGE SCALE GENOMIC DNA]</scope>
    <source>
        <strain evidence="9 10">DSM 28246</strain>
    </source>
</reference>
<dbReference type="SUPFAM" id="SSF53649">
    <property type="entry name" value="Alkaline phosphatase-like"/>
    <property type="match status" value="1"/>
</dbReference>
<comment type="catalytic activity">
    <reaction evidence="6">
        <text>alpha-D-ribose 1-phosphate = D-ribose 5-phosphate</text>
        <dbReference type="Rhea" id="RHEA:18793"/>
        <dbReference type="ChEBI" id="CHEBI:57720"/>
        <dbReference type="ChEBI" id="CHEBI:78346"/>
        <dbReference type="EC" id="5.4.2.7"/>
    </reaction>
</comment>
<dbReference type="GO" id="GO:0008973">
    <property type="term" value="F:phosphopentomutase activity"/>
    <property type="evidence" value="ECO:0007669"/>
    <property type="project" value="UniProtKB-UniRule"/>
</dbReference>
<comment type="cofactor">
    <cofactor evidence="6">
        <name>Mn(2+)</name>
        <dbReference type="ChEBI" id="CHEBI:29035"/>
    </cofactor>
    <text evidence="6">Binds 2 manganese ions.</text>
</comment>
<dbReference type="PANTHER" id="PTHR21110">
    <property type="entry name" value="PHOSPHOPENTOMUTASE"/>
    <property type="match status" value="1"/>
</dbReference>
<dbReference type="InterPro" id="IPR010045">
    <property type="entry name" value="DeoB"/>
</dbReference>
<dbReference type="UniPathway" id="UPA00087">
    <property type="reaction ID" value="UER00173"/>
</dbReference>
<dbReference type="GO" id="GO:0030145">
    <property type="term" value="F:manganese ion binding"/>
    <property type="evidence" value="ECO:0007669"/>
    <property type="project" value="UniProtKB-UniRule"/>
</dbReference>
<proteinExistence type="inferred from homology"/>
<dbReference type="RefSeq" id="WP_185672063.1">
    <property type="nucleotide sequence ID" value="NZ_JACJVP010000044.1"/>
</dbReference>
<dbReference type="GO" id="GO:0006015">
    <property type="term" value="P:5-phosphoribose 1-diphosphate biosynthetic process"/>
    <property type="evidence" value="ECO:0007669"/>
    <property type="project" value="UniProtKB-UniPathway"/>
</dbReference>
<comment type="subcellular location">
    <subcellularLocation>
        <location evidence="6">Cytoplasm</location>
    </subcellularLocation>
</comment>
<dbReference type="NCBIfam" id="TIGR01696">
    <property type="entry name" value="deoB"/>
    <property type="match status" value="1"/>
</dbReference>
<comment type="pathway">
    <text evidence="6">Carbohydrate degradation; 2-deoxy-D-ribose 1-phosphate degradation; D-glyceraldehyde 3-phosphate and acetaldehyde from 2-deoxy-alpha-D-ribose 1-phosphate: step 1/2.</text>
</comment>
<protein>
    <recommendedName>
        <fullName evidence="6 7">Phosphopentomutase</fullName>
        <ecNumber evidence="6 7">5.4.2.7</ecNumber>
    </recommendedName>
    <alternativeName>
        <fullName evidence="6">Phosphodeoxyribomutase</fullName>
    </alternativeName>
</protein>
<feature type="binding site" evidence="6">
    <location>
        <position position="290"/>
    </location>
    <ligand>
        <name>Mn(2+)</name>
        <dbReference type="ChEBI" id="CHEBI:29035"/>
        <label>2</label>
    </ligand>
</feature>
<gene>
    <name evidence="6" type="primary">deoB</name>
    <name evidence="9" type="ORF">H7C19_26365</name>
</gene>
<evidence type="ECO:0000256" key="2">
    <source>
        <dbReference type="ARBA" id="ARBA00022490"/>
    </source>
</evidence>
<keyword evidence="3 6" id="KW-0479">Metal-binding</keyword>
<feature type="binding site" evidence="6">
    <location>
        <position position="12"/>
    </location>
    <ligand>
        <name>Mn(2+)</name>
        <dbReference type="ChEBI" id="CHEBI:29035"/>
        <label>1</label>
    </ligand>
</feature>
<dbReference type="Gene3D" id="3.30.70.1250">
    <property type="entry name" value="Phosphopentomutase"/>
    <property type="match status" value="1"/>
</dbReference>
<dbReference type="AlphaFoldDB" id="A0A7X0VHJ2"/>
<feature type="binding site" evidence="6">
    <location>
        <position position="338"/>
    </location>
    <ligand>
        <name>Mn(2+)</name>
        <dbReference type="ChEBI" id="CHEBI:29035"/>
        <label>2</label>
    </ligand>
</feature>
<dbReference type="EC" id="5.4.2.7" evidence="6 7"/>
<keyword evidence="10" id="KW-1185">Reference proteome</keyword>
<keyword evidence="5 6" id="KW-0413">Isomerase</keyword>
<evidence type="ECO:0000259" key="8">
    <source>
        <dbReference type="Pfam" id="PF01676"/>
    </source>
</evidence>
<comment type="similarity">
    <text evidence="1 6">Belongs to the phosphopentomutase family.</text>
</comment>